<accession>A0A1W0E4G9</accession>
<proteinExistence type="predicted"/>
<reference evidence="1 2" key="1">
    <citation type="journal article" date="2017" name="Environ. Microbiol.">
        <title>Decay of the glycolytic pathway and adaptation to intranuclear parasitism within Enterocytozoonidae microsporidia.</title>
        <authorList>
            <person name="Wiredu Boakye D."/>
            <person name="Jaroenlak P."/>
            <person name="Prachumwat A."/>
            <person name="Williams T.A."/>
            <person name="Bateman K.S."/>
            <person name="Itsathitphaisarn O."/>
            <person name="Sritunyalucksana K."/>
            <person name="Paszkiewicz K.H."/>
            <person name="Moore K.A."/>
            <person name="Stentiford G.D."/>
            <person name="Williams B.A."/>
        </authorList>
    </citation>
    <scope>NUCLEOTIDE SEQUENCE [LARGE SCALE GENOMIC DNA]</scope>
    <source>
        <strain evidence="1 2">TH1</strain>
    </source>
</reference>
<dbReference type="Proteomes" id="UP000192758">
    <property type="component" value="Unassembled WGS sequence"/>
</dbReference>
<comment type="caution">
    <text evidence="1">The sequence shown here is derived from an EMBL/GenBank/DDBJ whole genome shotgun (WGS) entry which is preliminary data.</text>
</comment>
<dbReference type="VEuPathDB" id="MicrosporidiaDB:EHP00_2229"/>
<keyword evidence="2" id="KW-1185">Reference proteome</keyword>
<dbReference type="Gene3D" id="3.30.420.10">
    <property type="entry name" value="Ribonuclease H-like superfamily/Ribonuclease H"/>
    <property type="match status" value="1"/>
</dbReference>
<gene>
    <name evidence="1" type="ORF">EHP00_2229</name>
</gene>
<dbReference type="GO" id="GO:0003676">
    <property type="term" value="F:nucleic acid binding"/>
    <property type="evidence" value="ECO:0007669"/>
    <property type="project" value="InterPro"/>
</dbReference>
<organism evidence="1 2">
    <name type="scientific">Ecytonucleospora hepatopenaei</name>
    <dbReference type="NCBI Taxonomy" id="646526"/>
    <lineage>
        <taxon>Eukaryota</taxon>
        <taxon>Fungi</taxon>
        <taxon>Fungi incertae sedis</taxon>
        <taxon>Microsporidia</taxon>
        <taxon>Enterocytozoonidae</taxon>
        <taxon>Ecytonucleospora</taxon>
    </lineage>
</organism>
<protein>
    <submittedName>
        <fullName evidence="1">Uncharacterized protein</fullName>
    </submittedName>
</protein>
<dbReference type="AlphaFoldDB" id="A0A1W0E4G9"/>
<dbReference type="OrthoDB" id="3226274at2759"/>
<sequence>MGMFLILRCWKQVRIDGKMDCFQYLEIRKENMEESINKLGMIDPIFQQDNDPKHTSTLIKGCFNECLFQRLIARSNYLI</sequence>
<name>A0A1W0E4G9_9MICR</name>
<evidence type="ECO:0000313" key="1">
    <source>
        <dbReference type="EMBL" id="OQS54130.1"/>
    </source>
</evidence>
<evidence type="ECO:0000313" key="2">
    <source>
        <dbReference type="Proteomes" id="UP000192758"/>
    </source>
</evidence>
<dbReference type="InterPro" id="IPR036397">
    <property type="entry name" value="RNaseH_sf"/>
</dbReference>
<dbReference type="EMBL" id="MNPJ01000022">
    <property type="protein sequence ID" value="OQS54130.1"/>
    <property type="molecule type" value="Genomic_DNA"/>
</dbReference>